<dbReference type="Pfam" id="PF25472">
    <property type="entry name" value="DUF7902"/>
    <property type="match status" value="1"/>
</dbReference>
<proteinExistence type="predicted"/>
<dbReference type="Pfam" id="PF00004">
    <property type="entry name" value="AAA"/>
    <property type="match status" value="1"/>
</dbReference>
<evidence type="ECO:0000313" key="2">
    <source>
        <dbReference type="EMBL" id="GAA5169565.1"/>
    </source>
</evidence>
<dbReference type="InterPro" id="IPR003593">
    <property type="entry name" value="AAA+_ATPase"/>
</dbReference>
<dbReference type="Pfam" id="PF12458">
    <property type="entry name" value="DUF3686"/>
    <property type="match status" value="1"/>
</dbReference>
<evidence type="ECO:0000259" key="1">
    <source>
        <dbReference type="SMART" id="SM00382"/>
    </source>
</evidence>
<name>A0ABP9QZG4_9RHOO</name>
<keyword evidence="3" id="KW-1185">Reference proteome</keyword>
<gene>
    <name evidence="2" type="ORF">GCM10025770_31160</name>
</gene>
<dbReference type="Gene3D" id="3.40.50.300">
    <property type="entry name" value="P-loop containing nucleotide triphosphate hydrolases"/>
    <property type="match status" value="1"/>
</dbReference>
<dbReference type="InterPro" id="IPR003959">
    <property type="entry name" value="ATPase_AAA_core"/>
</dbReference>
<sequence length="1761" mass="194845">MMATMDDTSQTQIAASQTEAMVADSGSYELLRKRLADQGDALLAQANALNDARVAAFGKSDQALILRTRARTENNCVARDIVRIGDQLLFGYNVTLGLRRETTVSDVFALYRLGAGDGVDELESVSFAGSFLEDTRFVSDFRELYAYYKQAQLIQLRVTQEKLLAAFRIGAQVSDVRVFRWSIAPDGLVSYVDNRGERDMALPPTHDFEWTLTKREDHVGGKHPHVNILDTVFVETVNGDLTVKIENNSETGLGIYSEPVEDRNQSLADAEIAYARLGSLILLRVRPYREQVERFLVYNVRTQKVLRIDAIGKACVQLPEDHGIIFPGGYYLQSGESKRFDMPGDVVDSLRFKRVIRSPNGEDVLYVFYAPGPGHYGLFTYNLINKTLATPIVANGYARFPDGRVLVFMAESGEPARMHPMQLWQTPFATEEHAAAAPRAQGFFGRVGNAELVRGISELMAIARALREQTPTRTAYEDLIRQCVRVQDAYFWLDAEEAGGLLAGLKRIADGARQTLDEFEKVDSIRRDTVRALTQAQGEQRVLMTDVASMLWQKPDDFVRALGRLREQRGKLLGLRELRYVDLNVIDGLDVELATEQGRVGERAVQFLAGDSAFNGYRDTLAKLASQLPSAATTSDIDRALTTLDDTAAALDLLTEQLGSLPGGDAVVRTRILDQIGSVYADANRLRAEARRARKGLGASESAAEFGAQFKLFGQAVENALDFSDSPEKCDDALTRLLAQLEELEGRFIEQDGFVADIAAKREAVYEAMTARKQSLLEARQRRSQALVDAAERILEGVQRRVAQLADMPSVQSYFAGDPLLGKLRKLIEDLRGIDASVAADELDTRLKTARDQALRAVRDRSDLVSDGGNTLRLGKHAFTVSRQALDVTLAPREGALFYHLTGTDYFSPVQDERLTALKPYWNLSLVSETDMLYRAEYLAGCLLASVLEGNGPLAWDELLLLCTEGDATSRLAELVRSFAAARYQEGYQKGVHDSDALRILQQLVGMQAEAGLLAFGATERAWAQLFWYHGCLDADRDTYLRGARAAEQMRSLFGARHSFERLVASIATTMAAFVQHFGLQGGLEVAAEEALRTRAAEYLVTQLASERGAEGWVISGAGEDLAAELSRQLDRAGKLAAWQHDLANAQPAERWALACEWLRAFDAAQPKSAAAWIADAALKLALPAQRVRVNASLDRSVSALLGEHPRIVDGTLALNLNDFWQRHVAHERGIVPAFNQLQALRQDLIAAEKSRLRLAQFQARPLATFVRNRLIDEVYLPIVGDNLAKQLGTAGEGSRTDRMGMLLLISPPGYGKTTLMEYVADRLGLVFVRINCPVLGHDVTGLDPASAAHAAARQELEKLNLGLAMGSNVMLYLDDIQHTSPEFLQKFIALADGTRRIEGVWNGEPRTYDMRGKRFAVVMAGNPYTESGDVFRIPDMLANRADIYNLGDMLSGREAVFALSYIENAITANPVLQPMASRDPKDIHRLVRLAEGEEIPSSEFSHAYSAQELEELTGLMKRLFRARDVLLKVNASYIASAAQQEEYRTEPPFKLQGSYRNMSKLAVRITALMHDEELDALLRDHYRGEAQTLTTGAEENLLKLAHLLGSPDEAERARWQAICDEFSRLKKLGGSDDGSERIANTVLDLARAVDGLRRDTRLDESLRQGLATLAETLNGVKPEIRISNSAPDVAGIEAAIKGMTEAYDRVLLPLVTATYHKMKLDHTLWDEMKRMSGYVEKLEKSLESGVARNVARSKPSAEGK</sequence>
<dbReference type="EMBL" id="BAABLD010000015">
    <property type="protein sequence ID" value="GAA5169565.1"/>
    <property type="molecule type" value="Genomic_DNA"/>
</dbReference>
<organism evidence="2 3">
    <name type="scientific">Viridibacterium curvum</name>
    <dbReference type="NCBI Taxonomy" id="1101404"/>
    <lineage>
        <taxon>Bacteria</taxon>
        <taxon>Pseudomonadati</taxon>
        <taxon>Pseudomonadota</taxon>
        <taxon>Betaproteobacteria</taxon>
        <taxon>Rhodocyclales</taxon>
        <taxon>Rhodocyclaceae</taxon>
        <taxon>Viridibacterium</taxon>
    </lineage>
</organism>
<dbReference type="InterPro" id="IPR057224">
    <property type="entry name" value="DUF7902"/>
</dbReference>
<accession>A0ABP9QZG4</accession>
<dbReference type="InterPro" id="IPR027417">
    <property type="entry name" value="P-loop_NTPase"/>
</dbReference>
<feature type="domain" description="AAA+ ATPase" evidence="1">
    <location>
        <begin position="1299"/>
        <end position="1448"/>
    </location>
</feature>
<dbReference type="Proteomes" id="UP001500547">
    <property type="component" value="Unassembled WGS sequence"/>
</dbReference>
<comment type="caution">
    <text evidence="2">The sequence shown here is derived from an EMBL/GenBank/DDBJ whole genome shotgun (WGS) entry which is preliminary data.</text>
</comment>
<dbReference type="InterPro" id="IPR020958">
    <property type="entry name" value="DUF3686"/>
</dbReference>
<protein>
    <submittedName>
        <fullName evidence="2">DNA repair ATPase</fullName>
    </submittedName>
</protein>
<reference evidence="3" key="1">
    <citation type="journal article" date="2019" name="Int. J. Syst. Evol. Microbiol.">
        <title>The Global Catalogue of Microorganisms (GCM) 10K type strain sequencing project: providing services to taxonomists for standard genome sequencing and annotation.</title>
        <authorList>
            <consortium name="The Broad Institute Genomics Platform"/>
            <consortium name="The Broad Institute Genome Sequencing Center for Infectious Disease"/>
            <person name="Wu L."/>
            <person name="Ma J."/>
        </authorList>
    </citation>
    <scope>NUCLEOTIDE SEQUENCE [LARGE SCALE GENOMIC DNA]</scope>
    <source>
        <strain evidence="3">JCM 18715</strain>
    </source>
</reference>
<dbReference type="SUPFAM" id="SSF52540">
    <property type="entry name" value="P-loop containing nucleoside triphosphate hydrolases"/>
    <property type="match status" value="1"/>
</dbReference>
<evidence type="ECO:0000313" key="3">
    <source>
        <dbReference type="Proteomes" id="UP001500547"/>
    </source>
</evidence>
<dbReference type="SMART" id="SM00382">
    <property type="entry name" value="AAA"/>
    <property type="match status" value="1"/>
</dbReference>